<dbReference type="GO" id="GO:0047280">
    <property type="term" value="F:nicotinamide phosphoribosyltransferase activity"/>
    <property type="evidence" value="ECO:0007669"/>
    <property type="project" value="UniProtKB-EC"/>
</dbReference>
<dbReference type="AlphaFoldDB" id="A0AAN8R0E8"/>
<evidence type="ECO:0000259" key="8">
    <source>
        <dbReference type="Pfam" id="PF18127"/>
    </source>
</evidence>
<evidence type="ECO:0000313" key="10">
    <source>
        <dbReference type="Proteomes" id="UP001356427"/>
    </source>
</evidence>
<sequence length="427" mass="48454">MEHGEFNFLLATDSYKVTHYKQYPPNTSKVYSYFECRAKKTQSTKIQKVKYDETVFYGLQYILHKYLKGKVVTPNKIKEAKEVYREHFQDDVFNEKGWEYILEKYDGHLPIEIKAVPEGSVIPRGNVLFTVESTDPECYWLTNWVETILVQIWYPITVATNSREQKKILARSLLETSGNLDKLEYKLHDFGYRGVSSQETAGIGASAHLVNFKGTDTVAGICVIKKYYGTKDPVPGFSVPAAEHRTQTQETSLDTVLKVLEILGRKFHTTENSKGYKVLPPYIRVIQGDGVDINTLQEIVAGMKQHRWSVENVGFGSGGALLQKLTRDLLSCCFKCSFVVTNGLGLNVFKDPVADPNKRSKKGRLSLHRTPTGDFMTLEEGKGALEEYGPDLLHTVFRNGVILKTYTFDEVRDNAKIRDCDLEESVD</sequence>
<protein>
    <recommendedName>
        <fullName evidence="5">Nicotinamide phosphoribosyltransferase</fullName>
        <ecNumber evidence="4">2.4.2.12</ecNumber>
    </recommendedName>
</protein>
<evidence type="ECO:0000256" key="4">
    <source>
        <dbReference type="ARBA" id="ARBA00035024"/>
    </source>
</evidence>
<gene>
    <name evidence="9" type="ORF">J4Q44_G00110840</name>
</gene>
<comment type="catalytic activity">
    <reaction evidence="6">
        <text>beta-nicotinamide D-ribonucleotide + diphosphate = 5-phospho-alpha-D-ribose 1-diphosphate + nicotinamide + H(+)</text>
        <dbReference type="Rhea" id="RHEA:16149"/>
        <dbReference type="ChEBI" id="CHEBI:14649"/>
        <dbReference type="ChEBI" id="CHEBI:15378"/>
        <dbReference type="ChEBI" id="CHEBI:17154"/>
        <dbReference type="ChEBI" id="CHEBI:33019"/>
        <dbReference type="ChEBI" id="CHEBI:58017"/>
        <dbReference type="EC" id="2.4.2.12"/>
    </reaction>
    <physiologicalReaction direction="right-to-left" evidence="6">
        <dbReference type="Rhea" id="RHEA:16151"/>
    </physiologicalReaction>
</comment>
<evidence type="ECO:0000256" key="6">
    <source>
        <dbReference type="ARBA" id="ARBA00047835"/>
    </source>
</evidence>
<keyword evidence="10" id="KW-1185">Reference proteome</keyword>
<dbReference type="PIRSF" id="PIRSF005943">
    <property type="entry name" value="NMPRT"/>
    <property type="match status" value="1"/>
</dbReference>
<dbReference type="SUPFAM" id="SSF51690">
    <property type="entry name" value="Nicotinate/Quinolinate PRTase C-terminal domain-like"/>
    <property type="match status" value="1"/>
</dbReference>
<dbReference type="InterPro" id="IPR041525">
    <property type="entry name" value="N/Namide_PRibTrfase"/>
</dbReference>
<dbReference type="Gene3D" id="3.20.20.70">
    <property type="entry name" value="Aldolase class I"/>
    <property type="match status" value="2"/>
</dbReference>
<dbReference type="PANTHER" id="PTHR43816:SF3">
    <property type="entry name" value="NICOTINAMIDE PHOSPHORIBOSYLTRANSFERASE"/>
    <property type="match status" value="1"/>
</dbReference>
<evidence type="ECO:0000256" key="5">
    <source>
        <dbReference type="ARBA" id="ARBA00035036"/>
    </source>
</evidence>
<evidence type="ECO:0000256" key="1">
    <source>
        <dbReference type="ARBA" id="ARBA00010897"/>
    </source>
</evidence>
<evidence type="ECO:0000259" key="7">
    <source>
        <dbReference type="Pfam" id="PF04095"/>
    </source>
</evidence>
<accession>A0AAN8R0E8</accession>
<organism evidence="9 10">
    <name type="scientific">Coregonus suidteri</name>
    <dbReference type="NCBI Taxonomy" id="861788"/>
    <lineage>
        <taxon>Eukaryota</taxon>
        <taxon>Metazoa</taxon>
        <taxon>Chordata</taxon>
        <taxon>Craniata</taxon>
        <taxon>Vertebrata</taxon>
        <taxon>Euteleostomi</taxon>
        <taxon>Actinopterygii</taxon>
        <taxon>Neopterygii</taxon>
        <taxon>Teleostei</taxon>
        <taxon>Protacanthopterygii</taxon>
        <taxon>Salmoniformes</taxon>
        <taxon>Salmonidae</taxon>
        <taxon>Coregoninae</taxon>
        <taxon>Coregonus</taxon>
    </lineage>
</organism>
<dbReference type="GO" id="GO:0009435">
    <property type="term" value="P:NAD+ biosynthetic process"/>
    <property type="evidence" value="ECO:0007669"/>
    <property type="project" value="InterPro"/>
</dbReference>
<feature type="domain" description="Nicotinate/nicotinamide phosphoribosyltransferase" evidence="7">
    <location>
        <begin position="185"/>
        <end position="248"/>
    </location>
</feature>
<dbReference type="Proteomes" id="UP001356427">
    <property type="component" value="Unassembled WGS sequence"/>
</dbReference>
<dbReference type="InterPro" id="IPR016471">
    <property type="entry name" value="Nicotinamide_PRibTrfase"/>
</dbReference>
<evidence type="ECO:0000256" key="2">
    <source>
        <dbReference type="ARBA" id="ARBA00022642"/>
    </source>
</evidence>
<proteinExistence type="inferred from homology"/>
<feature type="domain" description="Nicotinamide phosphoribosyltransferase N-terminal" evidence="8">
    <location>
        <begin position="7"/>
        <end position="113"/>
    </location>
</feature>
<evidence type="ECO:0000313" key="9">
    <source>
        <dbReference type="EMBL" id="KAK6317793.1"/>
    </source>
</evidence>
<dbReference type="PANTHER" id="PTHR43816">
    <property type="entry name" value="NICOTINAMIDE PHOSPHORIBOSYLTRANSFERASE"/>
    <property type="match status" value="1"/>
</dbReference>
<keyword evidence="2" id="KW-0662">Pyridine nucleotide biosynthesis</keyword>
<feature type="domain" description="Nicotinate/nicotinamide phosphoribosyltransferase" evidence="7">
    <location>
        <begin position="257"/>
        <end position="398"/>
    </location>
</feature>
<reference evidence="9 10" key="1">
    <citation type="submission" date="2021-04" db="EMBL/GenBank/DDBJ databases">
        <authorList>
            <person name="De Guttry C."/>
            <person name="Zahm M."/>
            <person name="Klopp C."/>
            <person name="Cabau C."/>
            <person name="Louis A."/>
            <person name="Berthelot C."/>
            <person name="Parey E."/>
            <person name="Roest Crollius H."/>
            <person name="Montfort J."/>
            <person name="Robinson-Rechavi M."/>
            <person name="Bucao C."/>
            <person name="Bouchez O."/>
            <person name="Gislard M."/>
            <person name="Lluch J."/>
            <person name="Milhes M."/>
            <person name="Lampietro C."/>
            <person name="Lopez Roques C."/>
            <person name="Donnadieu C."/>
            <person name="Braasch I."/>
            <person name="Desvignes T."/>
            <person name="Postlethwait J."/>
            <person name="Bobe J."/>
            <person name="Wedekind C."/>
            <person name="Guiguen Y."/>
        </authorList>
    </citation>
    <scope>NUCLEOTIDE SEQUENCE [LARGE SCALE GENOMIC DNA]</scope>
    <source>
        <strain evidence="9">Cs_M1</strain>
        <tissue evidence="9">Blood</tissue>
    </source>
</reference>
<dbReference type="InterPro" id="IPR041529">
    <property type="entry name" value="DUF5598"/>
</dbReference>
<name>A0AAN8R0E8_9TELE</name>
<dbReference type="Pfam" id="PF18127">
    <property type="entry name" value="NAMPT_N"/>
    <property type="match status" value="1"/>
</dbReference>
<evidence type="ECO:0000256" key="3">
    <source>
        <dbReference type="ARBA" id="ARBA00035007"/>
    </source>
</evidence>
<comment type="similarity">
    <text evidence="1">Belongs to the NAPRTase family.</text>
</comment>
<dbReference type="Pfam" id="PF04095">
    <property type="entry name" value="NAPRTase"/>
    <property type="match status" value="2"/>
</dbReference>
<dbReference type="InterPro" id="IPR036068">
    <property type="entry name" value="Nicotinate_pribotase-like_C"/>
</dbReference>
<dbReference type="EC" id="2.4.2.12" evidence="4"/>
<dbReference type="InterPro" id="IPR013785">
    <property type="entry name" value="Aldolase_TIM"/>
</dbReference>
<comment type="pathway">
    <text evidence="3">Cofactor biosynthesis; NAD(+) biosynthesis; nicotinamide D-ribonucleotide from 5-phospho-alpha-D-ribose 1-diphosphate and nicotinamide: step 1/1.</text>
</comment>
<dbReference type="EMBL" id="JAGTTL010000009">
    <property type="protein sequence ID" value="KAK6317793.1"/>
    <property type="molecule type" value="Genomic_DNA"/>
</dbReference>
<comment type="caution">
    <text evidence="9">The sequence shown here is derived from an EMBL/GenBank/DDBJ whole genome shotgun (WGS) entry which is preliminary data.</text>
</comment>